<dbReference type="Proteomes" id="UP000199673">
    <property type="component" value="Unassembled WGS sequence"/>
</dbReference>
<protein>
    <recommendedName>
        <fullName evidence="3">Spheroidene monooxygenase</fullName>
    </recommendedName>
</protein>
<dbReference type="InterPro" id="IPR049574">
    <property type="entry name" value="CrtA-like"/>
</dbReference>
<sequence>MSNQTVSQVSTVTLLRFEGLNAFWIFAQMQKAPKILAKVPGLQFFKLMGSGGKNGFSKMLNVNIYALHCVWESESLADEFFEKSDAFSEFKNRTSELYTIYLKATRAHGLWSGTNPYETQAITPTGPIAVITRARIKLKFLPKFWSKVPSLGKKVDEVKGSIYSIGIGEYPWFMQATFSIWESYEAMHNYAYGNPLHMEVIKKTRELGWYSEELFANFVPYRTEGTWGKLDEQLQKLI</sequence>
<name>A0A1I6YVW5_9BACT</name>
<dbReference type="AlphaFoldDB" id="A0A1I6YVW5"/>
<proteinExistence type="predicted"/>
<dbReference type="STRING" id="305507.SAMN04489724_1257"/>
<keyword evidence="2" id="KW-1185">Reference proteome</keyword>
<dbReference type="CDD" id="cd21650">
    <property type="entry name" value="CrtA-like"/>
    <property type="match status" value="1"/>
</dbReference>
<dbReference type="RefSeq" id="WP_091691786.1">
    <property type="nucleotide sequence ID" value="NZ_FPBF01000001.1"/>
</dbReference>
<evidence type="ECO:0000313" key="2">
    <source>
        <dbReference type="Proteomes" id="UP000199673"/>
    </source>
</evidence>
<evidence type="ECO:0008006" key="3">
    <source>
        <dbReference type="Google" id="ProtNLM"/>
    </source>
</evidence>
<organism evidence="1 2">
    <name type="scientific">Algoriphagus locisalis</name>
    <dbReference type="NCBI Taxonomy" id="305507"/>
    <lineage>
        <taxon>Bacteria</taxon>
        <taxon>Pseudomonadati</taxon>
        <taxon>Bacteroidota</taxon>
        <taxon>Cytophagia</taxon>
        <taxon>Cytophagales</taxon>
        <taxon>Cyclobacteriaceae</taxon>
        <taxon>Algoriphagus</taxon>
    </lineage>
</organism>
<dbReference type="OrthoDB" id="1122317at2"/>
<accession>A0A1I6YVW5</accession>
<dbReference type="EMBL" id="FPBF01000001">
    <property type="protein sequence ID" value="SFT54569.1"/>
    <property type="molecule type" value="Genomic_DNA"/>
</dbReference>
<reference evidence="2" key="1">
    <citation type="submission" date="2016-10" db="EMBL/GenBank/DDBJ databases">
        <authorList>
            <person name="Varghese N."/>
            <person name="Submissions S."/>
        </authorList>
    </citation>
    <scope>NUCLEOTIDE SEQUENCE [LARGE SCALE GENOMIC DNA]</scope>
    <source>
        <strain evidence="2">DSM 23445</strain>
    </source>
</reference>
<evidence type="ECO:0000313" key="1">
    <source>
        <dbReference type="EMBL" id="SFT54569.1"/>
    </source>
</evidence>
<gene>
    <name evidence="1" type="ORF">SAMN04489724_1257</name>
</gene>